<organism evidence="3 4">
    <name type="scientific">Heligmosomoides polygyrus</name>
    <name type="common">Parasitic roundworm</name>
    <dbReference type="NCBI Taxonomy" id="6339"/>
    <lineage>
        <taxon>Eukaryota</taxon>
        <taxon>Metazoa</taxon>
        <taxon>Ecdysozoa</taxon>
        <taxon>Nematoda</taxon>
        <taxon>Chromadorea</taxon>
        <taxon>Rhabditida</taxon>
        <taxon>Rhabditina</taxon>
        <taxon>Rhabditomorpha</taxon>
        <taxon>Strongyloidea</taxon>
        <taxon>Heligmosomidae</taxon>
        <taxon>Heligmosomoides</taxon>
    </lineage>
</organism>
<feature type="compositionally biased region" description="Polar residues" evidence="1">
    <location>
        <begin position="7"/>
        <end position="16"/>
    </location>
</feature>
<feature type="region of interest" description="Disordered" evidence="1">
    <location>
        <begin position="80"/>
        <end position="99"/>
    </location>
</feature>
<reference evidence="2 3" key="1">
    <citation type="submission" date="2018-11" db="EMBL/GenBank/DDBJ databases">
        <authorList>
            <consortium name="Pathogen Informatics"/>
        </authorList>
    </citation>
    <scope>NUCLEOTIDE SEQUENCE [LARGE SCALE GENOMIC DNA]</scope>
</reference>
<evidence type="ECO:0000313" key="3">
    <source>
        <dbReference type="Proteomes" id="UP000050761"/>
    </source>
</evidence>
<feature type="compositionally biased region" description="Basic and acidic residues" evidence="1">
    <location>
        <begin position="24"/>
        <end position="33"/>
    </location>
</feature>
<dbReference type="EMBL" id="UZAH01029352">
    <property type="protein sequence ID" value="VDP05560.1"/>
    <property type="molecule type" value="Genomic_DNA"/>
</dbReference>
<evidence type="ECO:0000313" key="4">
    <source>
        <dbReference type="WBParaSite" id="HPBE_0001632101-mRNA-1"/>
    </source>
</evidence>
<evidence type="ECO:0000313" key="2">
    <source>
        <dbReference type="EMBL" id="VDP05560.1"/>
    </source>
</evidence>
<accession>A0A3P8AN73</accession>
<proteinExistence type="predicted"/>
<dbReference type="Proteomes" id="UP000050761">
    <property type="component" value="Unassembled WGS sequence"/>
</dbReference>
<name>A0A183G497_HELPZ</name>
<evidence type="ECO:0000256" key="1">
    <source>
        <dbReference type="SAM" id="MobiDB-lite"/>
    </source>
</evidence>
<feature type="region of interest" description="Disordered" evidence="1">
    <location>
        <begin position="1"/>
        <end position="51"/>
    </location>
</feature>
<sequence length="99" mass="10852">MTHALPFNSQSPSWSIGSPAVSRPMDDLGDRYRSQRYHRHPRPPSSAVAEAPTPRLLLAPLPWFAAVVLSAIITLFCRRPSSSSEGLEVSCHLDRGSIS</sequence>
<dbReference type="WBParaSite" id="HPBE_0001632101-mRNA-1">
    <property type="protein sequence ID" value="HPBE_0001632101-mRNA-1"/>
    <property type="gene ID" value="HPBE_0001632101"/>
</dbReference>
<dbReference type="AlphaFoldDB" id="A0A183G497"/>
<accession>A0A183G497</accession>
<gene>
    <name evidence="2" type="ORF">HPBE_LOCUS16320</name>
</gene>
<reference evidence="4" key="2">
    <citation type="submission" date="2019-09" db="UniProtKB">
        <authorList>
            <consortium name="WormBaseParasite"/>
        </authorList>
    </citation>
    <scope>IDENTIFICATION</scope>
</reference>
<protein>
    <submittedName>
        <fullName evidence="2 4">Uncharacterized protein</fullName>
    </submittedName>
</protein>
<keyword evidence="3" id="KW-1185">Reference proteome</keyword>